<reference evidence="3 4" key="1">
    <citation type="submission" date="2020-05" db="EMBL/GenBank/DDBJ databases">
        <title>Complete genome sequence of Gemmatimonas greenlandica TET16.</title>
        <authorList>
            <person name="Zeng Y."/>
        </authorList>
    </citation>
    <scope>NUCLEOTIDE SEQUENCE [LARGE SCALE GENOMIC DNA]</scope>
    <source>
        <strain evidence="3 4">TET16</strain>
    </source>
</reference>
<accession>A0A6M4IG29</accession>
<evidence type="ECO:0000313" key="4">
    <source>
        <dbReference type="Proteomes" id="UP000500938"/>
    </source>
</evidence>
<gene>
    <name evidence="3" type="ORF">HKW67_00260</name>
</gene>
<feature type="domain" description="Response regulatory" evidence="2">
    <location>
        <begin position="4"/>
        <end position="52"/>
    </location>
</feature>
<dbReference type="GO" id="GO:0000160">
    <property type="term" value="P:phosphorelay signal transduction system"/>
    <property type="evidence" value="ECO:0007669"/>
    <property type="project" value="InterPro"/>
</dbReference>
<dbReference type="Proteomes" id="UP000500938">
    <property type="component" value="Chromosome"/>
</dbReference>
<dbReference type="Gene3D" id="3.40.50.2300">
    <property type="match status" value="1"/>
</dbReference>
<comment type="caution">
    <text evidence="1">Lacks conserved residue(s) required for the propagation of feature annotation.</text>
</comment>
<dbReference type="SUPFAM" id="SSF52172">
    <property type="entry name" value="CheY-like"/>
    <property type="match status" value="1"/>
</dbReference>
<proteinExistence type="predicted"/>
<evidence type="ECO:0000259" key="2">
    <source>
        <dbReference type="PROSITE" id="PS50110"/>
    </source>
</evidence>
<protein>
    <recommendedName>
        <fullName evidence="2">Response regulatory domain-containing protein</fullName>
    </recommendedName>
</protein>
<dbReference type="EMBL" id="CP053085">
    <property type="protein sequence ID" value="QJR34054.1"/>
    <property type="molecule type" value="Genomic_DNA"/>
</dbReference>
<dbReference type="KEGG" id="ggr:HKW67_00260"/>
<sequence>MATRILTADDHLLVREGLASRVGAEPSIGVVCEARDRCEAVEKFAALTPDAM</sequence>
<dbReference type="PROSITE" id="PS50110">
    <property type="entry name" value="RESPONSE_REGULATORY"/>
    <property type="match status" value="1"/>
</dbReference>
<organism evidence="3 4">
    <name type="scientific">Gemmatimonas groenlandica</name>
    <dbReference type="NCBI Taxonomy" id="2732249"/>
    <lineage>
        <taxon>Bacteria</taxon>
        <taxon>Pseudomonadati</taxon>
        <taxon>Gemmatimonadota</taxon>
        <taxon>Gemmatimonadia</taxon>
        <taxon>Gemmatimonadales</taxon>
        <taxon>Gemmatimonadaceae</taxon>
        <taxon>Gemmatimonas</taxon>
    </lineage>
</organism>
<name>A0A6M4IG29_9BACT</name>
<evidence type="ECO:0000313" key="3">
    <source>
        <dbReference type="EMBL" id="QJR34054.1"/>
    </source>
</evidence>
<evidence type="ECO:0000256" key="1">
    <source>
        <dbReference type="PROSITE-ProRule" id="PRU00169"/>
    </source>
</evidence>
<dbReference type="InterPro" id="IPR001789">
    <property type="entry name" value="Sig_transdc_resp-reg_receiver"/>
</dbReference>
<dbReference type="RefSeq" id="WP_171223480.1">
    <property type="nucleotide sequence ID" value="NZ_CP053085.1"/>
</dbReference>
<keyword evidence="4" id="KW-1185">Reference proteome</keyword>
<dbReference type="AlphaFoldDB" id="A0A6M4IG29"/>
<dbReference type="InterPro" id="IPR011006">
    <property type="entry name" value="CheY-like_superfamily"/>
</dbReference>